<evidence type="ECO:0000256" key="5">
    <source>
        <dbReference type="ARBA" id="ARBA00023242"/>
    </source>
</evidence>
<sequence>MYSFNNVSRVETIKPHINIPSMRSYIIRVTELDHAYTNSYPFQNVYSRRSVKKNYQGLFRGSSHNELEKNRRAHLRYCLDQLHNILPANNEFQKHTTLSLLTNAKKYIENRLHILKVQNVIKRKLLLQKSIMKCKLNLLLKIFKRKRSIIIKLPYLMETIQFRKFDVDLLFDQIKTNIFQFVHNIETNYISFKTNLVEYSSNVTIPVSITQKDDCKKYLVNIILDKNTLINLVNNSNYNQVNKFIQTCIQELFKLLEQGDTKLNVVIKSNDWKFMRASPYIRLPVIVDLKKVFNLLEMLMERSHVIDNVAKIIKG</sequence>
<dbReference type="GO" id="GO:0005634">
    <property type="term" value="C:nucleus"/>
    <property type="evidence" value="ECO:0007669"/>
    <property type="project" value="UniProtKB-SubCell"/>
</dbReference>
<evidence type="ECO:0000256" key="2">
    <source>
        <dbReference type="ARBA" id="ARBA00023015"/>
    </source>
</evidence>
<protein>
    <submittedName>
        <fullName evidence="7">Max-interacting transcriptional repressor MAD3</fullName>
    </submittedName>
</protein>
<accession>A0A177AW71</accession>
<comment type="subcellular location">
    <subcellularLocation>
        <location evidence="1">Nucleus</location>
    </subcellularLocation>
</comment>
<keyword evidence="4" id="KW-0804">Transcription</keyword>
<dbReference type="GO" id="GO:0046983">
    <property type="term" value="F:protein dimerization activity"/>
    <property type="evidence" value="ECO:0007669"/>
    <property type="project" value="InterPro"/>
</dbReference>
<keyword evidence="2" id="KW-0805">Transcription regulation</keyword>
<dbReference type="AlphaFoldDB" id="A0A177AW71"/>
<dbReference type="InterPro" id="IPR036638">
    <property type="entry name" value="HLH_DNA-bd_sf"/>
</dbReference>
<dbReference type="CDD" id="cd11401">
    <property type="entry name" value="bHLHzip_Mad"/>
    <property type="match status" value="1"/>
</dbReference>
<dbReference type="Gene3D" id="4.10.280.10">
    <property type="entry name" value="Helix-loop-helix DNA-binding domain"/>
    <property type="match status" value="1"/>
</dbReference>
<dbReference type="Proteomes" id="UP000078046">
    <property type="component" value="Unassembled WGS sequence"/>
</dbReference>
<proteinExistence type="predicted"/>
<dbReference type="PROSITE" id="PS50888">
    <property type="entry name" value="BHLH"/>
    <property type="match status" value="1"/>
</dbReference>
<evidence type="ECO:0000259" key="6">
    <source>
        <dbReference type="PROSITE" id="PS50888"/>
    </source>
</evidence>
<dbReference type="SMART" id="SM00353">
    <property type="entry name" value="HLH"/>
    <property type="match status" value="1"/>
</dbReference>
<dbReference type="SUPFAM" id="SSF47459">
    <property type="entry name" value="HLH, helix-loop-helix DNA-binding domain"/>
    <property type="match status" value="1"/>
</dbReference>
<name>A0A177AW71_9BILA</name>
<dbReference type="GO" id="GO:0000981">
    <property type="term" value="F:DNA-binding transcription factor activity, RNA polymerase II-specific"/>
    <property type="evidence" value="ECO:0007669"/>
    <property type="project" value="TreeGrafter"/>
</dbReference>
<reference evidence="7 8" key="1">
    <citation type="submission" date="2016-04" db="EMBL/GenBank/DDBJ databases">
        <title>The genome of Intoshia linei affirms orthonectids as highly simplified spiralians.</title>
        <authorList>
            <person name="Mikhailov K.V."/>
            <person name="Slusarev G.S."/>
            <person name="Nikitin M.A."/>
            <person name="Logacheva M.D."/>
            <person name="Penin A."/>
            <person name="Aleoshin V."/>
            <person name="Panchin Y.V."/>
        </authorList>
    </citation>
    <scope>NUCLEOTIDE SEQUENCE [LARGE SCALE GENOMIC DNA]</scope>
    <source>
        <strain evidence="7">Intl2013</strain>
        <tissue evidence="7">Whole animal</tissue>
    </source>
</reference>
<dbReference type="PANTHER" id="PTHR11969:SF54">
    <property type="entry name" value="MAD-LIKE PROTEIN 1"/>
    <property type="match status" value="1"/>
</dbReference>
<evidence type="ECO:0000313" key="8">
    <source>
        <dbReference type="Proteomes" id="UP000078046"/>
    </source>
</evidence>
<organism evidence="7 8">
    <name type="scientific">Intoshia linei</name>
    <dbReference type="NCBI Taxonomy" id="1819745"/>
    <lineage>
        <taxon>Eukaryota</taxon>
        <taxon>Metazoa</taxon>
        <taxon>Spiralia</taxon>
        <taxon>Lophotrochozoa</taxon>
        <taxon>Mesozoa</taxon>
        <taxon>Orthonectida</taxon>
        <taxon>Rhopaluridae</taxon>
        <taxon>Intoshia</taxon>
    </lineage>
</organism>
<dbReference type="InterPro" id="IPR011598">
    <property type="entry name" value="bHLH_dom"/>
</dbReference>
<dbReference type="EMBL" id="LWCA01001157">
    <property type="protein sequence ID" value="OAF65762.1"/>
    <property type="molecule type" value="Genomic_DNA"/>
</dbReference>
<gene>
    <name evidence="7" type="ORF">A3Q56_06517</name>
</gene>
<keyword evidence="8" id="KW-1185">Reference proteome</keyword>
<dbReference type="GO" id="GO:0000978">
    <property type="term" value="F:RNA polymerase II cis-regulatory region sequence-specific DNA binding"/>
    <property type="evidence" value="ECO:0007669"/>
    <property type="project" value="TreeGrafter"/>
</dbReference>
<evidence type="ECO:0000256" key="4">
    <source>
        <dbReference type="ARBA" id="ARBA00023163"/>
    </source>
</evidence>
<keyword evidence="3" id="KW-0238">DNA-binding</keyword>
<dbReference type="PANTHER" id="PTHR11969">
    <property type="entry name" value="MAX DIMERIZATION, MAD"/>
    <property type="match status" value="1"/>
</dbReference>
<feature type="domain" description="BHLH" evidence="6">
    <location>
        <begin position="59"/>
        <end position="111"/>
    </location>
</feature>
<evidence type="ECO:0000313" key="7">
    <source>
        <dbReference type="EMBL" id="OAF65762.1"/>
    </source>
</evidence>
<evidence type="ECO:0000256" key="3">
    <source>
        <dbReference type="ARBA" id="ARBA00023125"/>
    </source>
</evidence>
<keyword evidence="5" id="KW-0539">Nucleus</keyword>
<evidence type="ECO:0000256" key="1">
    <source>
        <dbReference type="ARBA" id="ARBA00004123"/>
    </source>
</evidence>
<dbReference type="Pfam" id="PF00010">
    <property type="entry name" value="HLH"/>
    <property type="match status" value="1"/>
</dbReference>
<comment type="caution">
    <text evidence="7">The sequence shown here is derived from an EMBL/GenBank/DDBJ whole genome shotgun (WGS) entry which is preliminary data.</text>
</comment>